<evidence type="ECO:0000313" key="2">
    <source>
        <dbReference type="Proteomes" id="UP001364695"/>
    </source>
</evidence>
<gene>
    <name evidence="1" type="primary">guaD</name>
    <name evidence="1" type="ORF">RV045_04580</name>
</gene>
<name>A0ACC6P0I0_9BURK</name>
<dbReference type="EC" id="3.5.4.3" evidence="1"/>
<proteinExistence type="predicted"/>
<accession>A0ACC6P0I0</accession>
<keyword evidence="1" id="KW-0378">Hydrolase</keyword>
<keyword evidence="2" id="KW-1185">Reference proteome</keyword>
<sequence>MTSAPAPSSRVAILADLLDFERAPGALDISDAACRWRPAHWLLIENGRISAIHPDGPDARPGPDWHCIDASGQWLMPGFTDAHVHSAQIEIIGAFGEQLLQWLERYTFPAEQRMAQADDARACSQDFVDGLLRCGTTSAMVFPTVHATSVDALFEAAQAAGMRLIAGRVMMDRHAPAALCDSVESAERDCRALIERWHGQGRLAYAITPRFAPTSSPAQLALAGRLLAGTPGLYMQTHVAENPAEVDWVRQLFPDARSYLDVYERHGLLGERSMMAHGIWLDDIDVALLAQRGAAVAHCPSSNLFLGSGLFDWPRARDAGHGLCLASDVGAGTTLFMPQVMMDACKVQALRGQRVTAWELLHGATLGAAQALRLQGEIGQLEPGCAADVVLWHPALDDLQRRRQRVARSLHERVLAWLSLATPQHVAQVWVAGQRRV</sequence>
<organism evidence="1 2">
    <name type="scientific">Amphibiibacter pelophylacis</name>
    <dbReference type="NCBI Taxonomy" id="1799477"/>
    <lineage>
        <taxon>Bacteria</taxon>
        <taxon>Pseudomonadati</taxon>
        <taxon>Pseudomonadota</taxon>
        <taxon>Betaproteobacteria</taxon>
        <taxon>Burkholderiales</taxon>
        <taxon>Sphaerotilaceae</taxon>
        <taxon>Amphibiibacter</taxon>
    </lineage>
</organism>
<reference evidence="1" key="1">
    <citation type="submission" date="2023-10" db="EMBL/GenBank/DDBJ databases">
        <title>Amphibacter perezi, gen. nov., sp. nov. a novel taxa of the family Comamonadaceae, class Betaproteobacteria isolated from the skin microbiota of Pelophylax perezi from different populations.</title>
        <authorList>
            <person name="Costa S."/>
            <person name="Proenca D.N."/>
            <person name="Lopes I."/>
            <person name="Morais P.V."/>
        </authorList>
    </citation>
    <scope>NUCLEOTIDE SEQUENCE</scope>
    <source>
        <strain evidence="1">SL12-8</strain>
    </source>
</reference>
<dbReference type="Proteomes" id="UP001364695">
    <property type="component" value="Unassembled WGS sequence"/>
</dbReference>
<evidence type="ECO:0000313" key="1">
    <source>
        <dbReference type="EMBL" id="MEJ7137708.1"/>
    </source>
</evidence>
<protein>
    <submittedName>
        <fullName evidence="1">Guanine deaminase</fullName>
        <ecNumber evidence="1">3.5.4.3</ecNumber>
    </submittedName>
</protein>
<comment type="caution">
    <text evidence="1">The sequence shown here is derived from an EMBL/GenBank/DDBJ whole genome shotgun (WGS) entry which is preliminary data.</text>
</comment>
<dbReference type="EMBL" id="JAWDIE010000005">
    <property type="protein sequence ID" value="MEJ7137708.1"/>
    <property type="molecule type" value="Genomic_DNA"/>
</dbReference>